<organism evidence="13 14">
    <name type="scientific">Dulcicalothrix desertica PCC 7102</name>
    <dbReference type="NCBI Taxonomy" id="232991"/>
    <lineage>
        <taxon>Bacteria</taxon>
        <taxon>Bacillati</taxon>
        <taxon>Cyanobacteriota</taxon>
        <taxon>Cyanophyceae</taxon>
        <taxon>Nostocales</taxon>
        <taxon>Calotrichaceae</taxon>
        <taxon>Dulcicalothrix</taxon>
    </lineage>
</organism>
<dbReference type="Pfam" id="PF02518">
    <property type="entry name" value="HATPase_c"/>
    <property type="match status" value="1"/>
</dbReference>
<comment type="catalytic activity">
    <reaction evidence="1">
        <text>ATP + protein L-histidine = ADP + protein N-phospho-L-histidine.</text>
        <dbReference type="EC" id="2.7.13.3"/>
    </reaction>
</comment>
<dbReference type="InterPro" id="IPR011006">
    <property type="entry name" value="CheY-like_superfamily"/>
</dbReference>
<keyword evidence="14" id="KW-1185">Reference proteome</keyword>
<dbReference type="InterPro" id="IPR036061">
    <property type="entry name" value="CheW-like_dom_sf"/>
</dbReference>
<dbReference type="SUPFAM" id="SSF50341">
    <property type="entry name" value="CheW-like"/>
    <property type="match status" value="1"/>
</dbReference>
<evidence type="ECO:0000259" key="11">
    <source>
        <dbReference type="PROSITE" id="PS50110"/>
    </source>
</evidence>
<evidence type="ECO:0000256" key="1">
    <source>
        <dbReference type="ARBA" id="ARBA00000085"/>
    </source>
</evidence>
<evidence type="ECO:0000256" key="3">
    <source>
        <dbReference type="ARBA" id="ARBA00022553"/>
    </source>
</evidence>
<dbReference type="InterPro" id="IPR008207">
    <property type="entry name" value="Sig_transdc_His_kin_Hpt_dom"/>
</dbReference>
<accession>A0A433VKP7</accession>
<dbReference type="GO" id="GO:0006935">
    <property type="term" value="P:chemotaxis"/>
    <property type="evidence" value="ECO:0007669"/>
    <property type="project" value="InterPro"/>
</dbReference>
<dbReference type="EMBL" id="RSCL01000006">
    <property type="protein sequence ID" value="RUT06669.1"/>
    <property type="molecule type" value="Genomic_DNA"/>
</dbReference>
<dbReference type="SUPFAM" id="SSF52172">
    <property type="entry name" value="CheY-like"/>
    <property type="match status" value="1"/>
</dbReference>
<dbReference type="Gene3D" id="2.30.30.40">
    <property type="entry name" value="SH3 Domains"/>
    <property type="match status" value="1"/>
</dbReference>
<dbReference type="InterPro" id="IPR005467">
    <property type="entry name" value="His_kinase_dom"/>
</dbReference>
<feature type="modified residue" description="4-aspartylphosphate" evidence="8">
    <location>
        <position position="770"/>
    </location>
</feature>
<keyword evidence="4" id="KW-0808">Transferase</keyword>
<keyword evidence="5" id="KW-0418">Kinase</keyword>
<dbReference type="SMART" id="SM00448">
    <property type="entry name" value="REC"/>
    <property type="match status" value="1"/>
</dbReference>
<dbReference type="SMART" id="SM00387">
    <property type="entry name" value="HATPase_c"/>
    <property type="match status" value="1"/>
</dbReference>
<dbReference type="GO" id="GO:0004673">
    <property type="term" value="F:protein histidine kinase activity"/>
    <property type="evidence" value="ECO:0007669"/>
    <property type="project" value="UniProtKB-EC"/>
</dbReference>
<dbReference type="FunFam" id="3.30.565.10:FF:000016">
    <property type="entry name" value="Chemotaxis protein CheA, putative"/>
    <property type="match status" value="1"/>
</dbReference>
<dbReference type="Proteomes" id="UP000271624">
    <property type="component" value="Unassembled WGS sequence"/>
</dbReference>
<evidence type="ECO:0000256" key="5">
    <source>
        <dbReference type="ARBA" id="ARBA00022777"/>
    </source>
</evidence>
<dbReference type="PROSITE" id="PS50894">
    <property type="entry name" value="HPT"/>
    <property type="match status" value="1"/>
</dbReference>
<dbReference type="InterPro" id="IPR036641">
    <property type="entry name" value="HPT_dom_sf"/>
</dbReference>
<dbReference type="Gene3D" id="1.20.120.160">
    <property type="entry name" value="HPT domain"/>
    <property type="match status" value="1"/>
</dbReference>
<protein>
    <recommendedName>
        <fullName evidence="2">histidine kinase</fullName>
        <ecNumber evidence="2">2.7.13.3</ecNumber>
    </recommendedName>
</protein>
<comment type="caution">
    <text evidence="13">The sequence shown here is derived from an EMBL/GenBank/DDBJ whole genome shotgun (WGS) entry which is preliminary data.</text>
</comment>
<dbReference type="Pfam" id="PF00072">
    <property type="entry name" value="Response_reg"/>
    <property type="match status" value="1"/>
</dbReference>
<dbReference type="Gene3D" id="3.30.565.10">
    <property type="entry name" value="Histidine kinase-like ATPase, C-terminal domain"/>
    <property type="match status" value="1"/>
</dbReference>
<evidence type="ECO:0000259" key="10">
    <source>
        <dbReference type="PROSITE" id="PS50109"/>
    </source>
</evidence>
<dbReference type="PROSITE" id="PS50109">
    <property type="entry name" value="HIS_KIN"/>
    <property type="match status" value="1"/>
</dbReference>
<dbReference type="SMART" id="SM00260">
    <property type="entry name" value="CheW"/>
    <property type="match status" value="1"/>
</dbReference>
<evidence type="ECO:0000313" key="14">
    <source>
        <dbReference type="Proteomes" id="UP000271624"/>
    </source>
</evidence>
<evidence type="ECO:0000256" key="6">
    <source>
        <dbReference type="ARBA" id="ARBA00023012"/>
    </source>
</evidence>
<evidence type="ECO:0000256" key="4">
    <source>
        <dbReference type="ARBA" id="ARBA00022679"/>
    </source>
</evidence>
<evidence type="ECO:0000256" key="9">
    <source>
        <dbReference type="SAM" id="MobiDB-lite"/>
    </source>
</evidence>
<feature type="modified residue" description="Phosphohistidine" evidence="7">
    <location>
        <position position="45"/>
    </location>
</feature>
<evidence type="ECO:0000256" key="8">
    <source>
        <dbReference type="PROSITE-ProRule" id="PRU00169"/>
    </source>
</evidence>
<feature type="region of interest" description="Disordered" evidence="9">
    <location>
        <begin position="244"/>
        <end position="265"/>
    </location>
</feature>
<dbReference type="Pfam" id="PF01627">
    <property type="entry name" value="Hpt"/>
    <property type="match status" value="1"/>
</dbReference>
<dbReference type="PRINTS" id="PR00344">
    <property type="entry name" value="BCTRLSENSOR"/>
</dbReference>
<keyword evidence="6" id="KW-0902">Two-component regulatory system</keyword>
<evidence type="ECO:0000313" key="13">
    <source>
        <dbReference type="EMBL" id="RUT06669.1"/>
    </source>
</evidence>
<dbReference type="RefSeq" id="WP_233787237.1">
    <property type="nucleotide sequence ID" value="NZ_RSCL01000006.1"/>
</dbReference>
<dbReference type="CDD" id="cd00088">
    <property type="entry name" value="HPT"/>
    <property type="match status" value="1"/>
</dbReference>
<evidence type="ECO:0000256" key="7">
    <source>
        <dbReference type="PROSITE-ProRule" id="PRU00110"/>
    </source>
</evidence>
<gene>
    <name evidence="13" type="ORF">DSM106972_029260</name>
</gene>
<evidence type="ECO:0000259" key="12">
    <source>
        <dbReference type="PROSITE" id="PS50894"/>
    </source>
</evidence>
<dbReference type="InterPro" id="IPR051315">
    <property type="entry name" value="Bact_Chemotaxis_CheA"/>
</dbReference>
<feature type="domain" description="HPt" evidence="12">
    <location>
        <begin position="1"/>
        <end position="103"/>
    </location>
</feature>
<dbReference type="InterPro" id="IPR036890">
    <property type="entry name" value="HATPase_C_sf"/>
</dbReference>
<keyword evidence="3 8" id="KW-0597">Phosphoprotein</keyword>
<dbReference type="PANTHER" id="PTHR43395:SF1">
    <property type="entry name" value="CHEMOTAXIS PROTEIN CHEA"/>
    <property type="match status" value="1"/>
</dbReference>
<dbReference type="InterPro" id="IPR003594">
    <property type="entry name" value="HATPase_dom"/>
</dbReference>
<sequence length="835" mass="93909">MDDKEREIQLQFIEEANNHLNTIEVVLSEPQISIHNINNAMRAAHSIKGGAGMLSFGVLSQYAHQLEDAFKVLKTKKQNLDIDEIQPLLLASVDGLRQILSHYTSNFSNNNHASIEKISDCFDKLHEILGEANPEDASTILATEENSQEIIPLIFQTQVEDYLQQLESLIHQEPETLREELVTMAGELGGLGYMLQIESFTQLCESVINSISNAQTDHEVIEISKSALQAWRQSQTLILKNQLNSIPTDHTPPTPPTSTTTNTTSPIRIGAKQLEVTNDLSSELTIQCQTLKIKLENLNEQFGNLKYCSNNIDLEYREFSSNTINKVHLKPLQSQIFKLQEIINDINFKLIDFNQTNSILNRTAQNLQNSLTQILMRPLTDILERFKRALHDLSIEYNKPVQLKITGAETLIERSILDTIQEPLLHILRNAFDHGIEDRQTRINRGKPEQGLIEISVTTTQNNIIIVVRDDGNGISTEKVRKRAEEIGFDRTLLAQATDDELLLLIFEAGFSTSDEVTALSGRGVGMDVVRSNIKQIDGDVKVSTQSGKGTQFTLTIPFNVLIFKVLFIESNSMLLACPTSTTREVLSFTPSDILLVAGQEYLHYQNSNIPLINLADYLHFHCNHPSWRHDHVTAKTATKSAPCVLIVEYQQQNIAIKLDHCWGELEAIIRSFESNIALPTGFTNCTITNNGQVVPIINWEKLLFSPPTQNQTIKNEDKTILIIDDSTNIRQLLTRTLQKAGYQVEEASDGLQGLEKLQTALSIKAIICDIDMPNLDGFGFLAKAKAQPNFKHIPIILLTSHTGNRYRNLAFQLGAKAYLCKPYNEYELLKVLNE</sequence>
<dbReference type="SUPFAM" id="SSF47226">
    <property type="entry name" value="Histidine-containing phosphotransfer domain, HPT domain"/>
    <property type="match status" value="1"/>
</dbReference>
<dbReference type="InterPro" id="IPR001789">
    <property type="entry name" value="Sig_transdc_resp-reg_receiver"/>
</dbReference>
<dbReference type="GO" id="GO:0000160">
    <property type="term" value="P:phosphorelay signal transduction system"/>
    <property type="evidence" value="ECO:0007669"/>
    <property type="project" value="UniProtKB-KW"/>
</dbReference>
<dbReference type="InterPro" id="IPR004358">
    <property type="entry name" value="Sig_transdc_His_kin-like_C"/>
</dbReference>
<feature type="domain" description="Response regulatory" evidence="11">
    <location>
        <begin position="720"/>
        <end position="835"/>
    </location>
</feature>
<dbReference type="PROSITE" id="PS50110">
    <property type="entry name" value="RESPONSE_REGULATORY"/>
    <property type="match status" value="1"/>
</dbReference>
<name>A0A433VKP7_9CYAN</name>
<dbReference type="SMART" id="SM00073">
    <property type="entry name" value="HPT"/>
    <property type="match status" value="1"/>
</dbReference>
<dbReference type="InterPro" id="IPR002545">
    <property type="entry name" value="CheW-lke_dom"/>
</dbReference>
<dbReference type="Gene3D" id="3.40.50.2300">
    <property type="match status" value="1"/>
</dbReference>
<proteinExistence type="predicted"/>
<dbReference type="AlphaFoldDB" id="A0A433VKP7"/>
<feature type="domain" description="Histidine kinase" evidence="10">
    <location>
        <begin position="338"/>
        <end position="561"/>
    </location>
</feature>
<dbReference type="EC" id="2.7.13.3" evidence="2"/>
<reference evidence="13" key="1">
    <citation type="submission" date="2018-12" db="EMBL/GenBank/DDBJ databases">
        <authorList>
            <person name="Will S."/>
            <person name="Neumann-Schaal M."/>
            <person name="Henke P."/>
        </authorList>
    </citation>
    <scope>NUCLEOTIDE SEQUENCE</scope>
    <source>
        <strain evidence="13">PCC 7102</strain>
    </source>
</reference>
<reference evidence="13" key="2">
    <citation type="journal article" date="2019" name="Genome Biol. Evol.">
        <title>Day and night: Metabolic profiles and evolutionary relationships of six axenic non-marine cyanobacteria.</title>
        <authorList>
            <person name="Will S.E."/>
            <person name="Henke P."/>
            <person name="Boedeker C."/>
            <person name="Huang S."/>
            <person name="Brinkmann H."/>
            <person name="Rohde M."/>
            <person name="Jarek M."/>
            <person name="Friedl T."/>
            <person name="Seufert S."/>
            <person name="Schumacher M."/>
            <person name="Overmann J."/>
            <person name="Neumann-Schaal M."/>
            <person name="Petersen J."/>
        </authorList>
    </citation>
    <scope>NUCLEOTIDE SEQUENCE [LARGE SCALE GENOMIC DNA]</scope>
    <source>
        <strain evidence="13">PCC 7102</strain>
    </source>
</reference>
<dbReference type="SUPFAM" id="SSF55874">
    <property type="entry name" value="ATPase domain of HSP90 chaperone/DNA topoisomerase II/histidine kinase"/>
    <property type="match status" value="1"/>
</dbReference>
<dbReference type="PANTHER" id="PTHR43395">
    <property type="entry name" value="SENSOR HISTIDINE KINASE CHEA"/>
    <property type="match status" value="1"/>
</dbReference>
<evidence type="ECO:0000256" key="2">
    <source>
        <dbReference type="ARBA" id="ARBA00012438"/>
    </source>
</evidence>
<dbReference type="Pfam" id="PF01584">
    <property type="entry name" value="CheW"/>
    <property type="match status" value="1"/>
</dbReference>